<evidence type="ECO:0000313" key="1">
    <source>
        <dbReference type="EMBL" id="MCY1013932.1"/>
    </source>
</evidence>
<protein>
    <submittedName>
        <fullName evidence="1">Uncharacterized protein</fullName>
    </submittedName>
</protein>
<sequence length="198" mass="22390">MSDAQMRCNEVEREAQLQLTVVRQSLGQVPDNIGSLVADLRATSVRLRNELTSAASSQDGEATRLRDVLEQVNVLIGSFNKFSGNLPRTLHEIITRLAEARAGRFWRTAQWYGDNLERQEILSLRVANLLRRPEQSLAQAVGGGLREVDECVRRSEIFRLKDRCAKMVFLPRVDELSGWHSPATGRSTRRCKRSRNCG</sequence>
<dbReference type="RefSeq" id="WP_267778115.1">
    <property type="nucleotide sequence ID" value="NZ_JAPNKE010000002.1"/>
</dbReference>
<name>A0A9X3J2L5_9BACT</name>
<comment type="caution">
    <text evidence="1">The sequence shown here is derived from an EMBL/GenBank/DDBJ whole genome shotgun (WGS) entry which is preliminary data.</text>
</comment>
<dbReference type="AlphaFoldDB" id="A0A9X3J2L5"/>
<dbReference type="EMBL" id="JAPNKE010000002">
    <property type="protein sequence ID" value="MCY1013932.1"/>
    <property type="molecule type" value="Genomic_DNA"/>
</dbReference>
<dbReference type="Proteomes" id="UP001150924">
    <property type="component" value="Unassembled WGS sequence"/>
</dbReference>
<keyword evidence="2" id="KW-1185">Reference proteome</keyword>
<organism evidence="1 2">
    <name type="scientific">Nannocystis pusilla</name>
    <dbReference type="NCBI Taxonomy" id="889268"/>
    <lineage>
        <taxon>Bacteria</taxon>
        <taxon>Pseudomonadati</taxon>
        <taxon>Myxococcota</taxon>
        <taxon>Polyangia</taxon>
        <taxon>Nannocystales</taxon>
        <taxon>Nannocystaceae</taxon>
        <taxon>Nannocystis</taxon>
    </lineage>
</organism>
<reference evidence="1" key="1">
    <citation type="submission" date="2022-11" db="EMBL/GenBank/DDBJ databases">
        <title>Minimal conservation of predation-associated metabolite biosynthetic gene clusters underscores biosynthetic potential of Myxococcota including descriptions for ten novel species: Archangium lansinium sp. nov., Myxococcus landrumus sp. nov., Nannocystis bai.</title>
        <authorList>
            <person name="Ahearne A."/>
            <person name="Stevens C."/>
            <person name="Phillips K."/>
        </authorList>
    </citation>
    <scope>NUCLEOTIDE SEQUENCE</scope>
    <source>
        <strain evidence="1">Na p29</strain>
    </source>
</reference>
<accession>A0A9X3J2L5</accession>
<gene>
    <name evidence="1" type="ORF">OV079_52085</name>
</gene>
<evidence type="ECO:0000313" key="2">
    <source>
        <dbReference type="Proteomes" id="UP001150924"/>
    </source>
</evidence>
<proteinExistence type="predicted"/>